<keyword evidence="2" id="KW-1185">Reference proteome</keyword>
<dbReference type="GeneID" id="29109031"/>
<evidence type="ECO:0000313" key="1">
    <source>
        <dbReference type="EMBL" id="OAG23415.1"/>
    </source>
</evidence>
<proteinExistence type="predicted"/>
<dbReference type="Proteomes" id="UP000077248">
    <property type="component" value="Unassembled WGS sequence"/>
</dbReference>
<dbReference type="EMBL" id="KV441473">
    <property type="protein sequence ID" value="OAG23415.1"/>
    <property type="molecule type" value="Genomic_DNA"/>
</dbReference>
<evidence type="ECO:0000313" key="2">
    <source>
        <dbReference type="Proteomes" id="UP000077248"/>
    </source>
</evidence>
<gene>
    <name evidence="1" type="ORF">CC77DRAFT_1006770</name>
</gene>
<name>A0A177DUI1_ALTAL</name>
<accession>A0A177DUI1</accession>
<protein>
    <submittedName>
        <fullName evidence="1">Uncharacterized protein</fullName>
    </submittedName>
</protein>
<dbReference type="VEuPathDB" id="FungiDB:CC77DRAFT_1006770"/>
<reference evidence="1 2" key="1">
    <citation type="submission" date="2016-05" db="EMBL/GenBank/DDBJ databases">
        <title>Comparative analysis of secretome profiles of manganese(II)-oxidizing ascomycete fungi.</title>
        <authorList>
            <consortium name="DOE Joint Genome Institute"/>
            <person name="Zeiner C.A."/>
            <person name="Purvine S.O."/>
            <person name="Zink E.M."/>
            <person name="Wu S."/>
            <person name="Pasa-Tolic L."/>
            <person name="Chaput D.L."/>
            <person name="Haridas S."/>
            <person name="Grigoriev I.V."/>
            <person name="Santelli C.M."/>
            <person name="Hansel C.M."/>
        </authorList>
    </citation>
    <scope>NUCLEOTIDE SEQUENCE [LARGE SCALE GENOMIC DNA]</scope>
    <source>
        <strain evidence="1 2">SRC1lrK2f</strain>
    </source>
</reference>
<dbReference type="RefSeq" id="XP_018388836.1">
    <property type="nucleotide sequence ID" value="XM_018523437.1"/>
</dbReference>
<organism evidence="1 2">
    <name type="scientific">Alternaria alternata</name>
    <name type="common">Alternaria rot fungus</name>
    <name type="synonym">Torula alternata</name>
    <dbReference type="NCBI Taxonomy" id="5599"/>
    <lineage>
        <taxon>Eukaryota</taxon>
        <taxon>Fungi</taxon>
        <taxon>Dikarya</taxon>
        <taxon>Ascomycota</taxon>
        <taxon>Pezizomycotina</taxon>
        <taxon>Dothideomycetes</taxon>
        <taxon>Pleosporomycetidae</taxon>
        <taxon>Pleosporales</taxon>
        <taxon>Pleosporineae</taxon>
        <taxon>Pleosporaceae</taxon>
        <taxon>Alternaria</taxon>
        <taxon>Alternaria sect. Alternaria</taxon>
        <taxon>Alternaria alternata complex</taxon>
    </lineage>
</organism>
<sequence length="233" mass="25965">MRKSSKRQQTGHVQLRRIAPVQGIQYESCWGTHGLVPGFSTTASVLDAWRGLSRGSRVRHLDGCSCAITGVGLRCGRNLDCHHHDQGNARRVSAFCGAVTILTILGGSGSHTTSSPKEISEVVQDMWLSKLKGIPHATSRHSWKTRDLEYLARSPQQHLYPQKLGKPQKQVPGSECASSYGELRRQKLIQDNRFLTTDFIFYWLRLILLPPGVRYSGDIRLPAATPHMLKPTS</sequence>
<dbReference type="KEGG" id="aalt:CC77DRAFT_1006770"/>
<dbReference type="AlphaFoldDB" id="A0A177DUI1"/>